<dbReference type="AlphaFoldDB" id="A0AAQ1GMG3"/>
<proteinExistence type="predicted"/>
<dbReference type="SUPFAM" id="SSF82771">
    <property type="entry name" value="GIY-YIG endonuclease"/>
    <property type="match status" value="1"/>
</dbReference>
<dbReference type="InterPro" id="IPR035901">
    <property type="entry name" value="GIY-YIG_endonuc_sf"/>
</dbReference>
<evidence type="ECO:0000313" key="2">
    <source>
        <dbReference type="EMBL" id="SEK12888.1"/>
    </source>
</evidence>
<protein>
    <recommendedName>
        <fullName evidence="1">GIY-YIG domain-containing protein</fullName>
    </recommendedName>
</protein>
<feature type="domain" description="GIY-YIG" evidence="1">
    <location>
        <begin position="4"/>
        <end position="75"/>
    </location>
</feature>
<dbReference type="Gene3D" id="3.40.1440.10">
    <property type="entry name" value="GIY-YIG endonuclease"/>
    <property type="match status" value="1"/>
</dbReference>
<dbReference type="PROSITE" id="PS50164">
    <property type="entry name" value="GIY_YIG"/>
    <property type="match status" value="1"/>
</dbReference>
<dbReference type="Proteomes" id="UP000183529">
    <property type="component" value="Unassembled WGS sequence"/>
</dbReference>
<gene>
    <name evidence="2" type="ORF">SAMN05216550_1235</name>
</gene>
<organism evidence="2 3">
    <name type="scientific">Paraburkholderia tropica</name>
    <dbReference type="NCBI Taxonomy" id="92647"/>
    <lineage>
        <taxon>Bacteria</taxon>
        <taxon>Pseudomonadati</taxon>
        <taxon>Pseudomonadota</taxon>
        <taxon>Betaproteobacteria</taxon>
        <taxon>Burkholderiales</taxon>
        <taxon>Burkholderiaceae</taxon>
        <taxon>Paraburkholderia</taxon>
    </lineage>
</organism>
<dbReference type="EMBL" id="FNZM01000023">
    <property type="protein sequence ID" value="SEK12888.1"/>
    <property type="molecule type" value="Genomic_DNA"/>
</dbReference>
<reference evidence="2 3" key="1">
    <citation type="submission" date="2016-10" db="EMBL/GenBank/DDBJ databases">
        <authorList>
            <person name="Varghese N."/>
            <person name="Submissions S."/>
        </authorList>
    </citation>
    <scope>NUCLEOTIDE SEQUENCE [LARGE SCALE GENOMIC DNA]</scope>
    <source>
        <strain evidence="2 3">LMG 22274</strain>
    </source>
</reference>
<dbReference type="RefSeq" id="WP_124263238.1">
    <property type="nucleotide sequence ID" value="NZ_CADFGN010000015.1"/>
</dbReference>
<evidence type="ECO:0000313" key="3">
    <source>
        <dbReference type="Proteomes" id="UP000183529"/>
    </source>
</evidence>
<accession>A0AAQ1GMG3</accession>
<name>A0AAQ1GMG3_9BURK</name>
<comment type="caution">
    <text evidence="2">The sequence shown here is derived from an EMBL/GenBank/DDBJ whole genome shotgun (WGS) entry which is preliminary data.</text>
</comment>
<sequence length="302" mass="35586">MQEREAALYRYFDKNDQLLYVGISKSAPARLAQHIGVSHWAYQITRVNIEKHPNRAAARAAELQAIKNENPLHNIEGRRNGMSAFDARRADSTLEDLKRDWEDSQDLFDRHCRLYFKWFREQGIEPVMEVEMTVRQKKAYEKWAKPHLREYALRIANERSANPNWRIERERARREAEKKRDDEYAERKRLNLEQQAARRAARALLLPPTEEQLKKRKIARQANAFQKIIDSLPKADLAEYMDRFMAQRGEALPTYITNSGPYFASNGIQRKFTRFLRALLAKEYGFVELGEYSQDGRKVRAV</sequence>
<evidence type="ECO:0000259" key="1">
    <source>
        <dbReference type="PROSITE" id="PS50164"/>
    </source>
</evidence>
<dbReference type="InterPro" id="IPR000305">
    <property type="entry name" value="GIY-YIG_endonuc"/>
</dbReference>
<dbReference type="Pfam" id="PF01541">
    <property type="entry name" value="GIY-YIG"/>
    <property type="match status" value="1"/>
</dbReference>